<proteinExistence type="inferred from homology"/>
<protein>
    <submittedName>
        <fullName evidence="3">Glucokinase</fullName>
        <ecNumber evidence="3">2.7.1.2</ecNumber>
    </submittedName>
</protein>
<dbReference type="EMBL" id="JYIT01000084">
    <property type="protein sequence ID" value="KJL19551.1"/>
    <property type="molecule type" value="Genomic_DNA"/>
</dbReference>
<accession>A0A0F0KJV4</accession>
<dbReference type="InterPro" id="IPR036388">
    <property type="entry name" value="WH-like_DNA-bd_sf"/>
</dbReference>
<dbReference type="Gene3D" id="1.10.10.10">
    <property type="entry name" value="Winged helix-like DNA-binding domain superfamily/Winged helix DNA-binding domain"/>
    <property type="match status" value="1"/>
</dbReference>
<name>A0A0F0KJV4_9MICO</name>
<dbReference type="AlphaFoldDB" id="A0A0F0KJV4"/>
<dbReference type="EC" id="2.7.1.2" evidence="3"/>
<dbReference type="GO" id="GO:0004340">
    <property type="term" value="F:glucokinase activity"/>
    <property type="evidence" value="ECO:0007669"/>
    <property type="project" value="UniProtKB-EC"/>
</dbReference>
<comment type="caution">
    <text evidence="3">The sequence shown here is derived from an EMBL/GenBank/DDBJ whole genome shotgun (WGS) entry which is preliminary data.</text>
</comment>
<reference evidence="3 4" key="1">
    <citation type="submission" date="2015-02" db="EMBL/GenBank/DDBJ databases">
        <title>Draft genome sequences of ten Microbacterium spp. with emphasis on heavy metal contaminated environments.</title>
        <authorList>
            <person name="Corretto E."/>
        </authorList>
    </citation>
    <scope>NUCLEOTIDE SEQUENCE [LARGE SCALE GENOMIC DNA]</scope>
    <source>
        <strain evidence="3 4">DSM 23848</strain>
    </source>
</reference>
<dbReference type="OrthoDB" id="3189808at2"/>
<organism evidence="3 4">
    <name type="scientific">Microbacterium azadirachtae</name>
    <dbReference type="NCBI Taxonomy" id="582680"/>
    <lineage>
        <taxon>Bacteria</taxon>
        <taxon>Bacillati</taxon>
        <taxon>Actinomycetota</taxon>
        <taxon>Actinomycetes</taxon>
        <taxon>Micrococcales</taxon>
        <taxon>Microbacteriaceae</taxon>
        <taxon>Microbacterium</taxon>
    </lineage>
</organism>
<dbReference type="Pfam" id="PF12840">
    <property type="entry name" value="HTH_20"/>
    <property type="match status" value="1"/>
</dbReference>
<dbReference type="CDD" id="cd00090">
    <property type="entry name" value="HTH_ARSR"/>
    <property type="match status" value="1"/>
</dbReference>
<evidence type="ECO:0000256" key="1">
    <source>
        <dbReference type="ARBA" id="ARBA00006479"/>
    </source>
</evidence>
<dbReference type="Pfam" id="PF00480">
    <property type="entry name" value="ROK"/>
    <property type="match status" value="1"/>
</dbReference>
<dbReference type="InterPro" id="IPR043129">
    <property type="entry name" value="ATPase_NBD"/>
</dbReference>
<sequence>MTQSADRSTDRREPAASGDHARQIVELVTRGEALSRSDLARLLGIAPSTVSLRVQELVDAGVLRENGQAQSSGGRRARRLSLGGTPHRILAAELGGEHARLGLLDLGGHLDRTATIPITIADGPEATLALVEAGLRDLADDADIRAVGMALPGPVDFESGRVDQPSRMPGWPGFRVGDALAERFGVPAVVDNDANLMALGEHHRSLARHQHSITVKAGTAIGSGIIVAGAVHRGATSAAGDITHTRVAEAADIPCSCGNHGCLETIASGAGLVRQMRERGVAAAGAAEVLELARNGDPIATTLVRTAGTHLGQVLSGVVNFFNPHAVFLTGSMSASEPFLAAVRSRVYEACHPLATQTLRIESARTGPDAALYGAARLAMELVDPVA</sequence>
<dbReference type="InterPro" id="IPR011991">
    <property type="entry name" value="ArsR-like_HTH"/>
</dbReference>
<gene>
    <name evidence="3" type="primary">glcK_1</name>
    <name evidence="3" type="ORF">RL72_03203</name>
</gene>
<dbReference type="RefSeq" id="WP_045251848.1">
    <property type="nucleotide sequence ID" value="NZ_JYIT01000084.1"/>
</dbReference>
<dbReference type="SUPFAM" id="SSF46785">
    <property type="entry name" value="Winged helix' DNA-binding domain"/>
    <property type="match status" value="1"/>
</dbReference>
<keyword evidence="3" id="KW-0418">Kinase</keyword>
<dbReference type="Gene3D" id="3.30.420.40">
    <property type="match status" value="2"/>
</dbReference>
<feature type="region of interest" description="Disordered" evidence="2">
    <location>
        <begin position="1"/>
        <end position="21"/>
    </location>
</feature>
<keyword evidence="3" id="KW-0808">Transferase</keyword>
<evidence type="ECO:0000313" key="3">
    <source>
        <dbReference type="EMBL" id="KJL19551.1"/>
    </source>
</evidence>
<dbReference type="PATRIC" id="fig|582680.7.peg.3264"/>
<dbReference type="PANTHER" id="PTHR18964">
    <property type="entry name" value="ROK (REPRESSOR, ORF, KINASE) FAMILY"/>
    <property type="match status" value="1"/>
</dbReference>
<dbReference type="InterPro" id="IPR036390">
    <property type="entry name" value="WH_DNA-bd_sf"/>
</dbReference>
<keyword evidence="4" id="KW-1185">Reference proteome</keyword>
<evidence type="ECO:0000313" key="4">
    <source>
        <dbReference type="Proteomes" id="UP000033448"/>
    </source>
</evidence>
<dbReference type="Proteomes" id="UP000033448">
    <property type="component" value="Unassembled WGS sequence"/>
</dbReference>
<evidence type="ECO:0000256" key="2">
    <source>
        <dbReference type="SAM" id="MobiDB-lite"/>
    </source>
</evidence>
<dbReference type="PANTHER" id="PTHR18964:SF173">
    <property type="entry name" value="GLUCOKINASE"/>
    <property type="match status" value="1"/>
</dbReference>
<comment type="similarity">
    <text evidence="1">Belongs to the ROK (NagC/XylR) family.</text>
</comment>
<feature type="compositionally biased region" description="Basic and acidic residues" evidence="2">
    <location>
        <begin position="7"/>
        <end position="21"/>
    </location>
</feature>
<dbReference type="InterPro" id="IPR000600">
    <property type="entry name" value="ROK"/>
</dbReference>
<dbReference type="SUPFAM" id="SSF53067">
    <property type="entry name" value="Actin-like ATPase domain"/>
    <property type="match status" value="1"/>
</dbReference>